<keyword evidence="2" id="KW-1185">Reference proteome</keyword>
<dbReference type="RefSeq" id="WP_344923148.1">
    <property type="nucleotide sequence ID" value="NZ_BAABAQ010000020.1"/>
</dbReference>
<organism evidence="1 2">
    <name type="scientific">Streptosporangium oxazolinicum</name>
    <dbReference type="NCBI Taxonomy" id="909287"/>
    <lineage>
        <taxon>Bacteria</taxon>
        <taxon>Bacillati</taxon>
        <taxon>Actinomycetota</taxon>
        <taxon>Actinomycetes</taxon>
        <taxon>Streptosporangiales</taxon>
        <taxon>Streptosporangiaceae</taxon>
        <taxon>Streptosporangium</taxon>
    </lineage>
</organism>
<reference evidence="2" key="1">
    <citation type="journal article" date="2019" name="Int. J. Syst. Evol. Microbiol.">
        <title>The Global Catalogue of Microorganisms (GCM) 10K type strain sequencing project: providing services to taxonomists for standard genome sequencing and annotation.</title>
        <authorList>
            <consortium name="The Broad Institute Genomics Platform"/>
            <consortium name="The Broad Institute Genome Sequencing Center for Infectious Disease"/>
            <person name="Wu L."/>
            <person name="Ma J."/>
        </authorList>
    </citation>
    <scope>NUCLEOTIDE SEQUENCE [LARGE SCALE GENOMIC DNA]</scope>
    <source>
        <strain evidence="2">JCM 17388</strain>
    </source>
</reference>
<gene>
    <name evidence="1" type="ORF">GCM10022252_75710</name>
</gene>
<name>A0ABP8BKT5_9ACTN</name>
<dbReference type="EMBL" id="BAABAQ010000020">
    <property type="protein sequence ID" value="GAA4209348.1"/>
    <property type="molecule type" value="Genomic_DNA"/>
</dbReference>
<protein>
    <submittedName>
        <fullName evidence="1">Uncharacterized protein</fullName>
    </submittedName>
</protein>
<dbReference type="Proteomes" id="UP001501251">
    <property type="component" value="Unassembled WGS sequence"/>
</dbReference>
<proteinExistence type="predicted"/>
<comment type="caution">
    <text evidence="1">The sequence shown here is derived from an EMBL/GenBank/DDBJ whole genome shotgun (WGS) entry which is preliminary data.</text>
</comment>
<sequence>MPTKKNIAGDYDHGQGKILNIGDATTDTGVPSWGQVKALVGSAVSNLDYKGSVRVASTANVSVSTAPSTIDGVTLANGNRVLLKHQTAAAENGIYVFTSAGAALTRAADADTGTEVTPGLWVTVEEGSANADTAWWLTTDGVITVGTTALTFAEFPLVTGGGQSNDFEAVGPPAAGTTWAVTHGLGTRAIVAQVWEVATDEEVDVKKVATSDNILTISAGVTLAQDGYRVVIFARAAG</sequence>
<evidence type="ECO:0000313" key="1">
    <source>
        <dbReference type="EMBL" id="GAA4209348.1"/>
    </source>
</evidence>
<evidence type="ECO:0000313" key="2">
    <source>
        <dbReference type="Proteomes" id="UP001501251"/>
    </source>
</evidence>
<accession>A0ABP8BKT5</accession>